<reference evidence="1" key="1">
    <citation type="submission" date="2016-02" db="EMBL/GenBank/DDBJ databases">
        <authorList>
            <person name="Teng J.L."/>
            <person name="Yang Y."/>
            <person name="Huang Y."/>
            <person name="Guo F."/>
            <person name="Wei W."/>
            <person name="Chen J.H."/>
            <person name="Wong S.Y."/>
            <person name="Lau S.K."/>
            <person name="Woo P.C."/>
        </authorList>
    </citation>
    <scope>NUCLEOTIDE SEQUENCE</scope>
    <source>
        <strain evidence="1">JCM 15929</strain>
    </source>
</reference>
<organism evidence="1">
    <name type="scientific">Tsukamurella pseudospumae</name>
    <dbReference type="NCBI Taxonomy" id="239498"/>
    <lineage>
        <taxon>Bacteria</taxon>
        <taxon>Bacillati</taxon>
        <taxon>Actinomycetota</taxon>
        <taxon>Actinomycetes</taxon>
        <taxon>Mycobacteriales</taxon>
        <taxon>Tsukamurellaceae</taxon>
        <taxon>Tsukamurella</taxon>
    </lineage>
</organism>
<dbReference type="Proteomes" id="UP000070258">
    <property type="component" value="Unassembled WGS sequence"/>
</dbReference>
<accession>A0A138ADX9</accession>
<dbReference type="EMBL" id="LSRF01000044">
    <property type="protein sequence ID" value="KXP08701.1"/>
    <property type="molecule type" value="Genomic_DNA"/>
</dbReference>
<dbReference type="AlphaFoldDB" id="A0A138ADX9"/>
<dbReference type="STRING" id="239498.AXK60_08485"/>
<proteinExistence type="predicted"/>
<evidence type="ECO:0000313" key="1">
    <source>
        <dbReference type="EMBL" id="KXP08701.1"/>
    </source>
</evidence>
<name>A0A138ADX9_9ACTN</name>
<protein>
    <submittedName>
        <fullName evidence="1">Uncharacterized protein</fullName>
    </submittedName>
</protein>
<comment type="caution">
    <text evidence="1">The sequence shown here is derived from an EMBL/GenBank/DDBJ whole genome shotgun (WGS) entry which is preliminary data.</text>
</comment>
<gene>
    <name evidence="1" type="ORF">AXK60_08485</name>
</gene>
<sequence length="63" mass="6917">MRCTIRAMTDHPPFRYAIPDPALRAEIAFALRSGEATASELAAAHGISDATVRRYATEIDVDR</sequence>